<evidence type="ECO:0000313" key="7">
    <source>
        <dbReference type="Proteomes" id="UP001079657"/>
    </source>
</evidence>
<dbReference type="PANTHER" id="PTHR47506">
    <property type="entry name" value="TRANSCRIPTIONAL REGULATORY PROTEIN"/>
    <property type="match status" value="1"/>
</dbReference>
<keyword evidence="3" id="KW-0804">Transcription</keyword>
<dbReference type="InterPro" id="IPR009057">
    <property type="entry name" value="Homeodomain-like_sf"/>
</dbReference>
<dbReference type="SUPFAM" id="SSF48498">
    <property type="entry name" value="Tetracyclin repressor-like, C-terminal domain"/>
    <property type="match status" value="1"/>
</dbReference>
<dbReference type="SUPFAM" id="SSF46689">
    <property type="entry name" value="Homeodomain-like"/>
    <property type="match status" value="1"/>
</dbReference>
<dbReference type="Pfam" id="PF00440">
    <property type="entry name" value="TetR_N"/>
    <property type="match status" value="1"/>
</dbReference>
<dbReference type="PANTHER" id="PTHR47506:SF6">
    <property type="entry name" value="HTH-TYPE TRANSCRIPTIONAL REPRESSOR NEMR"/>
    <property type="match status" value="1"/>
</dbReference>
<sequence>MNKKLIKKNQIIENSIDIMYLKGYNGTSVKDITDAAGIPKGSFYNYFEDKEHYAVDALYHFFYEMTKENFEFLKDKNFKPLDRIKNFYKNLINQNEEAGFKLGCFVGNITQEMGDISTIISEATDVIHKEIVKRIHACLIEACELNELNPKVDTEKLSNFIVSSWQGTLLRMKASKNRQDLDDFYEVLAEVLLK</sequence>
<evidence type="ECO:0000313" key="6">
    <source>
        <dbReference type="EMBL" id="MCY6370587.1"/>
    </source>
</evidence>
<keyword evidence="2 4" id="KW-0238">DNA-binding</keyword>
<keyword evidence="1" id="KW-0805">Transcription regulation</keyword>
<gene>
    <name evidence="6" type="ORF">OXH55_08080</name>
</gene>
<dbReference type="PROSITE" id="PS50977">
    <property type="entry name" value="HTH_TETR_2"/>
    <property type="match status" value="1"/>
</dbReference>
<accession>A0ABT4CNH7</accession>
<dbReference type="InterPro" id="IPR011075">
    <property type="entry name" value="TetR_C"/>
</dbReference>
<dbReference type="RefSeq" id="WP_268049320.1">
    <property type="nucleotide sequence ID" value="NZ_JAPQES010000002.1"/>
</dbReference>
<organism evidence="6 7">
    <name type="scientific">Clostridium ganghwense</name>
    <dbReference type="NCBI Taxonomy" id="312089"/>
    <lineage>
        <taxon>Bacteria</taxon>
        <taxon>Bacillati</taxon>
        <taxon>Bacillota</taxon>
        <taxon>Clostridia</taxon>
        <taxon>Eubacteriales</taxon>
        <taxon>Clostridiaceae</taxon>
        <taxon>Clostridium</taxon>
    </lineage>
</organism>
<evidence type="ECO:0000256" key="3">
    <source>
        <dbReference type="ARBA" id="ARBA00023163"/>
    </source>
</evidence>
<protein>
    <submittedName>
        <fullName evidence="6">TetR family transcriptional regulator C-terminal domain-containing protein</fullName>
    </submittedName>
</protein>
<feature type="DNA-binding region" description="H-T-H motif" evidence="4">
    <location>
        <begin position="28"/>
        <end position="47"/>
    </location>
</feature>
<evidence type="ECO:0000256" key="1">
    <source>
        <dbReference type="ARBA" id="ARBA00023015"/>
    </source>
</evidence>
<dbReference type="Proteomes" id="UP001079657">
    <property type="component" value="Unassembled WGS sequence"/>
</dbReference>
<evidence type="ECO:0000256" key="4">
    <source>
        <dbReference type="PROSITE-ProRule" id="PRU00335"/>
    </source>
</evidence>
<dbReference type="InterPro" id="IPR001647">
    <property type="entry name" value="HTH_TetR"/>
</dbReference>
<dbReference type="Pfam" id="PF16925">
    <property type="entry name" value="TetR_C_13"/>
    <property type="match status" value="1"/>
</dbReference>
<dbReference type="EMBL" id="JAPQES010000002">
    <property type="protein sequence ID" value="MCY6370587.1"/>
    <property type="molecule type" value="Genomic_DNA"/>
</dbReference>
<feature type="domain" description="HTH tetR-type" evidence="5">
    <location>
        <begin position="5"/>
        <end position="65"/>
    </location>
</feature>
<dbReference type="InterPro" id="IPR036271">
    <property type="entry name" value="Tet_transcr_reg_TetR-rel_C_sf"/>
</dbReference>
<reference evidence="6" key="1">
    <citation type="submission" date="2022-12" db="EMBL/GenBank/DDBJ databases">
        <authorList>
            <person name="Wang J."/>
        </authorList>
    </citation>
    <scope>NUCLEOTIDE SEQUENCE</scope>
    <source>
        <strain evidence="6">HY-42-06</strain>
    </source>
</reference>
<name>A0ABT4CNH7_9CLOT</name>
<evidence type="ECO:0000256" key="2">
    <source>
        <dbReference type="ARBA" id="ARBA00023125"/>
    </source>
</evidence>
<evidence type="ECO:0000259" key="5">
    <source>
        <dbReference type="PROSITE" id="PS50977"/>
    </source>
</evidence>
<keyword evidence="7" id="KW-1185">Reference proteome</keyword>
<dbReference type="Gene3D" id="1.10.357.10">
    <property type="entry name" value="Tetracycline Repressor, domain 2"/>
    <property type="match status" value="1"/>
</dbReference>
<comment type="caution">
    <text evidence="6">The sequence shown here is derived from an EMBL/GenBank/DDBJ whole genome shotgun (WGS) entry which is preliminary data.</text>
</comment>
<proteinExistence type="predicted"/>